<dbReference type="PANTHER" id="PTHR14652">
    <property type="entry name" value="TYPE 2 DNA TOPOISOMERASE 6 SUBUNIT B-LIKE"/>
    <property type="match status" value="1"/>
</dbReference>
<protein>
    <submittedName>
        <fullName evidence="3">Type 2 DNA topoisomerase 6 subunit B-like isoform X6</fullName>
    </submittedName>
</protein>
<dbReference type="GeneID" id="111183691"/>
<dbReference type="Pfam" id="PF15091">
    <property type="entry name" value="DUF4554"/>
    <property type="match status" value="2"/>
</dbReference>
<dbReference type="AlphaFoldDB" id="A0A2Y9PMQ8"/>
<dbReference type="GO" id="GO:0042138">
    <property type="term" value="P:meiotic DNA double-strand break formation"/>
    <property type="evidence" value="ECO:0007669"/>
    <property type="project" value="InterPro"/>
</dbReference>
<feature type="region of interest" description="Disordered" evidence="1">
    <location>
        <begin position="415"/>
        <end position="439"/>
    </location>
</feature>
<dbReference type="Proteomes" id="UP000248483">
    <property type="component" value="Unplaced"/>
</dbReference>
<evidence type="ECO:0000313" key="2">
    <source>
        <dbReference type="Proteomes" id="UP000248483"/>
    </source>
</evidence>
<evidence type="ECO:0000313" key="3">
    <source>
        <dbReference type="RefSeq" id="XP_022447030.2"/>
    </source>
</evidence>
<name>A0A2Y9PMQ8_DELLE</name>
<dbReference type="GO" id="GO:0007131">
    <property type="term" value="P:reciprocal meiotic recombination"/>
    <property type="evidence" value="ECO:0007669"/>
    <property type="project" value="TreeGrafter"/>
</dbReference>
<evidence type="ECO:0000256" key="1">
    <source>
        <dbReference type="SAM" id="MobiDB-lite"/>
    </source>
</evidence>
<dbReference type="CTD" id="79703"/>
<feature type="region of interest" description="Disordered" evidence="1">
    <location>
        <begin position="460"/>
        <end position="496"/>
    </location>
</feature>
<dbReference type="RefSeq" id="XP_022447030.2">
    <property type="nucleotide sequence ID" value="XM_022591322.2"/>
</dbReference>
<feature type="compositionally biased region" description="Basic and acidic residues" evidence="1">
    <location>
        <begin position="415"/>
        <end position="429"/>
    </location>
</feature>
<reference evidence="3" key="1">
    <citation type="submission" date="2025-08" db="UniProtKB">
        <authorList>
            <consortium name="RefSeq"/>
        </authorList>
    </citation>
    <scope>IDENTIFICATION</scope>
    <source>
        <tissue evidence="3">Blood</tissue>
    </source>
</reference>
<gene>
    <name evidence="3" type="primary">CUNH11orf80</name>
</gene>
<dbReference type="InterPro" id="IPR028040">
    <property type="entry name" value="TopoVIB-like"/>
</dbReference>
<proteinExistence type="predicted"/>
<keyword evidence="2" id="KW-1185">Reference proteome</keyword>
<organism evidence="2 3">
    <name type="scientific">Delphinapterus leucas</name>
    <name type="common">Beluga whale</name>
    <dbReference type="NCBI Taxonomy" id="9749"/>
    <lineage>
        <taxon>Eukaryota</taxon>
        <taxon>Metazoa</taxon>
        <taxon>Chordata</taxon>
        <taxon>Craniata</taxon>
        <taxon>Vertebrata</taxon>
        <taxon>Euteleostomi</taxon>
        <taxon>Mammalia</taxon>
        <taxon>Eutheria</taxon>
        <taxon>Laurasiatheria</taxon>
        <taxon>Artiodactyla</taxon>
        <taxon>Whippomorpha</taxon>
        <taxon>Cetacea</taxon>
        <taxon>Odontoceti</taxon>
        <taxon>Monodontidae</taxon>
        <taxon>Delphinapterus</taxon>
    </lineage>
</organism>
<sequence>MEGTAVAVCEILKYLIIHWRCETARISKGALLEGELVISIEALNSKHQANTLHCVTTIASAGSIFGGLVLKKFLKEIQSILPGLSAELSWTSEETSYSQDVSGVTPFQMIFEAHEKPRTLMTDSLVIKNFLHKVITVLPKIRFNFSVKVNGILSMEIFGAENEPTLNLSNGIALVVNHQHYVSTPKFGTTELLCSRIHPVLGHPVMLFIPDDVAKMGLLGELILTPAAALCPCPNVFSNQLNRISSASIFLYGPSGLPLILLNPEQPTSTTFKDTSYFINWKKYHLCMVPNLDLNFDRGVHTLLTTHLSAILTESHSVVQDSIQVAVDQALEQHHQAVKAHQKLQASLSVAVNSIMSIMTGSTSSSFRKTCLQTLQAADTQEFGTKLHKSFHEITQNRFLHHCSREVKQQLLPEKKNAEQSTEDAHENSSLELLAGTSGQVENKSLKRGSLCQGVEETRAFRSPRALNPSEATLGRAEPTAAPLTPSRNRTGPRSGLEDALWLQEISNLSEWLSPGSAS</sequence>
<accession>A0A2Y9PMQ8</accession>
<dbReference type="PANTHER" id="PTHR14652:SF2">
    <property type="entry name" value="TYPE 2 DNA TOPOISOMERASE 6 SUBUNIT B-LIKE"/>
    <property type="match status" value="1"/>
</dbReference>